<dbReference type="SUPFAM" id="SSF51316">
    <property type="entry name" value="Mss4-like"/>
    <property type="match status" value="1"/>
</dbReference>
<name>A0A9P1CJ02_9DINO</name>
<dbReference type="EMBL" id="CAMXCT020001800">
    <property type="protein sequence ID" value="CAL1146557.1"/>
    <property type="molecule type" value="Genomic_DNA"/>
</dbReference>
<dbReference type="EMBL" id="CAMXCT030001800">
    <property type="protein sequence ID" value="CAL4780494.1"/>
    <property type="molecule type" value="Genomic_DNA"/>
</dbReference>
<dbReference type="AlphaFoldDB" id="A0A9P1CJ02"/>
<evidence type="ECO:0000256" key="2">
    <source>
        <dbReference type="ARBA" id="ARBA00023002"/>
    </source>
</evidence>
<dbReference type="InterPro" id="IPR011057">
    <property type="entry name" value="Mss4-like_sf"/>
</dbReference>
<reference evidence="5 6" key="2">
    <citation type="submission" date="2024-05" db="EMBL/GenBank/DDBJ databases">
        <authorList>
            <person name="Chen Y."/>
            <person name="Shah S."/>
            <person name="Dougan E. K."/>
            <person name="Thang M."/>
            <person name="Chan C."/>
        </authorList>
    </citation>
    <scope>NUCLEOTIDE SEQUENCE [LARGE SCALE GENOMIC DNA]</scope>
</reference>
<feature type="domain" description="MsrB" evidence="3">
    <location>
        <begin position="39"/>
        <end position="153"/>
    </location>
</feature>
<dbReference type="GO" id="GO:0033743">
    <property type="term" value="F:peptide-methionine (R)-S-oxide reductase activity"/>
    <property type="evidence" value="ECO:0007669"/>
    <property type="project" value="InterPro"/>
</dbReference>
<keyword evidence="6" id="KW-1185">Reference proteome</keyword>
<evidence type="ECO:0000313" key="6">
    <source>
        <dbReference type="Proteomes" id="UP001152797"/>
    </source>
</evidence>
<comment type="similarity">
    <text evidence="1">Belongs to the MsrB Met sulfoxide reductase family.</text>
</comment>
<keyword evidence="2" id="KW-0560">Oxidoreductase</keyword>
<proteinExistence type="inferred from homology"/>
<dbReference type="OrthoDB" id="44061at2759"/>
<dbReference type="Gene3D" id="2.170.150.20">
    <property type="entry name" value="Peptide methionine sulfoxide reductase"/>
    <property type="match status" value="1"/>
</dbReference>
<dbReference type="InterPro" id="IPR002579">
    <property type="entry name" value="Met_Sox_Rdtase_MsrB_dom"/>
</dbReference>
<gene>
    <name evidence="4" type="ORF">C1SCF055_LOCUS19956</name>
</gene>
<sequence>MCSFWHEQGAVEDVRRFYNGRMTPAEEQPSRCSQVPLIHGPAEDAIEAQSAAVGPSGREAFLDHWAAGVYSCARCQHELYNSHSKWRGPCAWPSFRCAASDDALLMRPVVGYGGYRCAVAELYCGHCRLFIGHRFQDAREKGDEAIESTGWRH</sequence>
<dbReference type="Proteomes" id="UP001152797">
    <property type="component" value="Unassembled WGS sequence"/>
</dbReference>
<dbReference type="EMBL" id="CAMXCT010001800">
    <property type="protein sequence ID" value="CAI3993182.1"/>
    <property type="molecule type" value="Genomic_DNA"/>
</dbReference>
<dbReference type="PROSITE" id="PS51790">
    <property type="entry name" value="MSRB"/>
    <property type="match status" value="1"/>
</dbReference>
<organism evidence="4">
    <name type="scientific">Cladocopium goreaui</name>
    <dbReference type="NCBI Taxonomy" id="2562237"/>
    <lineage>
        <taxon>Eukaryota</taxon>
        <taxon>Sar</taxon>
        <taxon>Alveolata</taxon>
        <taxon>Dinophyceae</taxon>
        <taxon>Suessiales</taxon>
        <taxon>Symbiodiniaceae</taxon>
        <taxon>Cladocopium</taxon>
    </lineage>
</organism>
<evidence type="ECO:0000313" key="5">
    <source>
        <dbReference type="EMBL" id="CAL4780494.1"/>
    </source>
</evidence>
<evidence type="ECO:0000313" key="4">
    <source>
        <dbReference type="EMBL" id="CAI3993182.1"/>
    </source>
</evidence>
<reference evidence="4" key="1">
    <citation type="submission" date="2022-10" db="EMBL/GenBank/DDBJ databases">
        <authorList>
            <person name="Chen Y."/>
            <person name="Dougan E. K."/>
            <person name="Chan C."/>
            <person name="Rhodes N."/>
            <person name="Thang M."/>
        </authorList>
    </citation>
    <scope>NUCLEOTIDE SEQUENCE</scope>
</reference>
<accession>A0A9P1CJ02</accession>
<protein>
    <submittedName>
        <fullName evidence="5">Peptide-methionine (R)-S-oxide reductase</fullName>
    </submittedName>
</protein>
<comment type="caution">
    <text evidence="4">The sequence shown here is derived from an EMBL/GenBank/DDBJ whole genome shotgun (WGS) entry which is preliminary data.</text>
</comment>
<evidence type="ECO:0000259" key="3">
    <source>
        <dbReference type="PROSITE" id="PS51790"/>
    </source>
</evidence>
<evidence type="ECO:0000256" key="1">
    <source>
        <dbReference type="ARBA" id="ARBA00007174"/>
    </source>
</evidence>
<dbReference type="Pfam" id="PF01641">
    <property type="entry name" value="SelR"/>
    <property type="match status" value="1"/>
</dbReference>